<protein>
    <submittedName>
        <fullName evidence="2">Uncharacterized protein</fullName>
    </submittedName>
</protein>
<feature type="compositionally biased region" description="Basic and acidic residues" evidence="1">
    <location>
        <begin position="19"/>
        <end position="32"/>
    </location>
</feature>
<gene>
    <name evidence="2" type="ORF">CVA01_09500</name>
</gene>
<feature type="compositionally biased region" description="Gly residues" evidence="1">
    <location>
        <begin position="93"/>
        <end position="104"/>
    </location>
</feature>
<organism evidence="2 3">
    <name type="scientific">Corynebacterium variabile</name>
    <dbReference type="NCBI Taxonomy" id="1727"/>
    <lineage>
        <taxon>Bacteria</taxon>
        <taxon>Bacillati</taxon>
        <taxon>Actinomycetota</taxon>
        <taxon>Actinomycetes</taxon>
        <taxon>Mycobacteriales</taxon>
        <taxon>Corynebacteriaceae</taxon>
        <taxon>Corynebacterium</taxon>
    </lineage>
</organism>
<feature type="region of interest" description="Disordered" evidence="1">
    <location>
        <begin position="84"/>
        <end position="128"/>
    </location>
</feature>
<evidence type="ECO:0000313" key="3">
    <source>
        <dbReference type="Proteomes" id="UP000319986"/>
    </source>
</evidence>
<evidence type="ECO:0000313" key="2">
    <source>
        <dbReference type="EMBL" id="GEC85636.1"/>
    </source>
</evidence>
<sequence>MVEALAVLQGRGGTAVPHSLDHGGHGREHMVDIDSSAGQDAAEFGGRGGLSPQIQTRKHELGSSPQVMVGYRLKILDVVHTVDGTEGLEQDGGRGTGPGTGPGADGAPPGVRGGGTGRRPRDKLAAHQ</sequence>
<comment type="caution">
    <text evidence="2">The sequence shown here is derived from an EMBL/GenBank/DDBJ whole genome shotgun (WGS) entry which is preliminary data.</text>
</comment>
<name>A0A4Y4C0K6_9CORY</name>
<feature type="region of interest" description="Disordered" evidence="1">
    <location>
        <begin position="8"/>
        <end position="62"/>
    </location>
</feature>
<accession>A0A4Y4C0K6</accession>
<dbReference type="EMBL" id="BJNT01000006">
    <property type="protein sequence ID" value="GEC85636.1"/>
    <property type="molecule type" value="Genomic_DNA"/>
</dbReference>
<reference evidence="2 3" key="1">
    <citation type="submission" date="2019-06" db="EMBL/GenBank/DDBJ databases">
        <title>Whole genome shotgun sequence of Corynebacterium variabile NBRC 15286.</title>
        <authorList>
            <person name="Hosoyama A."/>
            <person name="Uohara A."/>
            <person name="Ohji S."/>
            <person name="Ichikawa N."/>
        </authorList>
    </citation>
    <scope>NUCLEOTIDE SEQUENCE [LARGE SCALE GENOMIC DNA]</scope>
    <source>
        <strain evidence="2 3">NBRC 15286</strain>
    </source>
</reference>
<dbReference type="AlphaFoldDB" id="A0A4Y4C0K6"/>
<dbReference type="Proteomes" id="UP000319986">
    <property type="component" value="Unassembled WGS sequence"/>
</dbReference>
<proteinExistence type="predicted"/>
<evidence type="ECO:0000256" key="1">
    <source>
        <dbReference type="SAM" id="MobiDB-lite"/>
    </source>
</evidence>